<evidence type="ECO:0000256" key="1">
    <source>
        <dbReference type="ARBA" id="ARBA00004123"/>
    </source>
</evidence>
<evidence type="ECO:0000256" key="16">
    <source>
        <dbReference type="SAM" id="MobiDB-lite"/>
    </source>
</evidence>
<dbReference type="PROSITE" id="PS51134">
    <property type="entry name" value="ZF_TFIIB"/>
    <property type="match status" value="1"/>
</dbReference>
<dbReference type="GO" id="GO:0008270">
    <property type="term" value="F:zinc ion binding"/>
    <property type="evidence" value="ECO:0007669"/>
    <property type="project" value="UniProtKB-KW"/>
</dbReference>
<reference evidence="18" key="2">
    <citation type="submission" date="2025-08" db="UniProtKB">
        <authorList>
            <consortium name="Ensembl"/>
        </authorList>
    </citation>
    <scope>IDENTIFICATION</scope>
</reference>
<organism evidence="18 19">
    <name type="scientific">Vombatus ursinus</name>
    <name type="common">Common wombat</name>
    <dbReference type="NCBI Taxonomy" id="29139"/>
    <lineage>
        <taxon>Eukaryota</taxon>
        <taxon>Metazoa</taxon>
        <taxon>Chordata</taxon>
        <taxon>Craniata</taxon>
        <taxon>Vertebrata</taxon>
        <taxon>Euteleostomi</taxon>
        <taxon>Mammalia</taxon>
        <taxon>Metatheria</taxon>
        <taxon>Diprotodontia</taxon>
        <taxon>Vombatidae</taxon>
        <taxon>Vombatus</taxon>
    </lineage>
</organism>
<dbReference type="STRING" id="29139.ENSVURP00010013563"/>
<keyword evidence="3" id="KW-0479">Metal-binding</keyword>
<evidence type="ECO:0000313" key="18">
    <source>
        <dbReference type="Ensembl" id="ENSVURP00010013563.1"/>
    </source>
</evidence>
<name>A0A4X2KP76_VOMUR</name>
<dbReference type="CDD" id="cd20555">
    <property type="entry name" value="CYCLIN_BRF2"/>
    <property type="match status" value="1"/>
</dbReference>
<dbReference type="Pfam" id="PF00382">
    <property type="entry name" value="TFIIB"/>
    <property type="match status" value="1"/>
</dbReference>
<dbReference type="FunFam" id="2.20.25.10:FF:000014">
    <property type="entry name" value="Transcription factor IIIB 50 kDa subunit"/>
    <property type="match status" value="1"/>
</dbReference>
<evidence type="ECO:0000256" key="7">
    <source>
        <dbReference type="ARBA" id="ARBA00023015"/>
    </source>
</evidence>
<keyword evidence="6" id="KW-0862">Zinc</keyword>
<dbReference type="GO" id="GO:0005634">
    <property type="term" value="C:nucleus"/>
    <property type="evidence" value="ECO:0007669"/>
    <property type="project" value="UniProtKB-SubCell"/>
</dbReference>
<dbReference type="InterPro" id="IPR054078">
    <property type="entry name" value="BRF2-like_C"/>
</dbReference>
<evidence type="ECO:0000256" key="5">
    <source>
        <dbReference type="ARBA" id="ARBA00022771"/>
    </source>
</evidence>
<accession>A0A4X2KP76</accession>
<evidence type="ECO:0000256" key="10">
    <source>
        <dbReference type="ARBA" id="ARBA00023242"/>
    </source>
</evidence>
<keyword evidence="5 15" id="KW-0863">Zinc-finger</keyword>
<dbReference type="GO" id="GO:0006359">
    <property type="term" value="P:regulation of transcription by RNA polymerase III"/>
    <property type="evidence" value="ECO:0007669"/>
    <property type="project" value="Ensembl"/>
</dbReference>
<dbReference type="OMA" id="DLPHPAY"/>
<evidence type="ECO:0000256" key="8">
    <source>
        <dbReference type="ARBA" id="ARBA00023159"/>
    </source>
</evidence>
<dbReference type="AlphaFoldDB" id="A0A4X2KP76"/>
<dbReference type="GeneID" id="114045251"/>
<dbReference type="PANTHER" id="PTHR11618:SF5">
    <property type="entry name" value="TRANSCRIPTION FACTOR IIIB 50 KDA SUBUNIT"/>
    <property type="match status" value="1"/>
</dbReference>
<dbReference type="SUPFAM" id="SSF57783">
    <property type="entry name" value="Zinc beta-ribbon"/>
    <property type="match status" value="1"/>
</dbReference>
<proteinExistence type="inferred from homology"/>
<dbReference type="GO" id="GO:0017025">
    <property type="term" value="F:TBP-class protein binding"/>
    <property type="evidence" value="ECO:0007669"/>
    <property type="project" value="InterPro"/>
</dbReference>
<comment type="subunit">
    <text evidence="14">Component of TFIIIB complexes. The TFIIIB complex has two activities, alpha and beta. The TFIIIB-alpha activity complex is composed of TBP, BDP1, and a complex containing both BRF2 and at least four stably associated proteins; this complex inhibits the transcription by pol III via its phosphorylation by CK2; YY1 facilitates the TFIIIB-alpha complex formation. Interacts with TBP; this interaction promotes recruitment of BRF2 to TATA box-containing promoters. Interacts with TBP and the BURE sequence (GC-rich sequence downstream from the TATA box) to form a strong ternary complex which is joined by BDP1; this ternary complex stimulates pol III transcription. Forms a trimeric complex composed of TBP, BRF2 and mini-SNAPc complex (SNAP43, SNAP50, and the N-terminal third of SNAP190) on the promoter. Assembly of the TBP-BRF2 complex is stimulated by SNAP190. Interacts with MAF1 and SNAPC4.</text>
</comment>
<keyword evidence="10" id="KW-0539">Nucleus</keyword>
<dbReference type="GO" id="GO:0070897">
    <property type="term" value="P:transcription preinitiation complex assembly"/>
    <property type="evidence" value="ECO:0007669"/>
    <property type="project" value="InterPro"/>
</dbReference>
<dbReference type="GeneTree" id="ENSGT00390000002288"/>
<dbReference type="Gene3D" id="1.10.472.10">
    <property type="entry name" value="Cyclin-like"/>
    <property type="match status" value="2"/>
</dbReference>
<dbReference type="InterPro" id="IPR013150">
    <property type="entry name" value="TFIIB_cyclin"/>
</dbReference>
<dbReference type="RefSeq" id="XP_027720913.1">
    <property type="nucleotide sequence ID" value="XM_027865112.1"/>
</dbReference>
<evidence type="ECO:0000256" key="15">
    <source>
        <dbReference type="PROSITE-ProRule" id="PRU00469"/>
    </source>
</evidence>
<evidence type="ECO:0000256" key="9">
    <source>
        <dbReference type="ARBA" id="ARBA00023163"/>
    </source>
</evidence>
<feature type="region of interest" description="Disordered" evidence="16">
    <location>
        <begin position="319"/>
        <end position="385"/>
    </location>
</feature>
<keyword evidence="9" id="KW-0804">Transcription</keyword>
<dbReference type="Pfam" id="PF21886">
    <property type="entry name" value="BRF2-like_C_cyclin_rpt"/>
    <property type="match status" value="1"/>
</dbReference>
<dbReference type="InterPro" id="IPR000812">
    <property type="entry name" value="TFIIB"/>
</dbReference>
<sequence length="416" mass="46089">MSGGGRGRCPDCGCAELVEDSHYTQSQLVCAECGCVVSEGLLTTTFADEGNLREVTYSRSTGENEQVSRSQQRGLRRVRDLCRVLQLPSTFEDTAVSYYQRAYQHPGLHAARLQKKEVLVGCCVLVTCRQHNWPLTMGTICTLLYANLELFSGTYLQIVKVLGLDVPALSLADLVKTYCSSFKLFQPSRSVSVSFVEDKEKMVSRTLQLVELASESWLVTGRHPVPVITAAAYLAWRSLQPGGRLTCSLSRFCKLAGVDLPHPAYLRVQELLAILLRMAGQLAWLRILNLDKQTVVKHIGDLLQHRCILLRQAFRDEAEEEEGEEQRQEEGEEAGSSTLETLEKKRPASSPPPLLPPCMLRPPKRLCPTPADSSITGDEDISDSEIEQYLRTPREIKAFQRAQASSQAVPGAPAPS</sequence>
<evidence type="ECO:0000256" key="3">
    <source>
        <dbReference type="ARBA" id="ARBA00022723"/>
    </source>
</evidence>
<keyword evidence="7" id="KW-0805">Transcription regulation</keyword>
<evidence type="ECO:0000256" key="11">
    <source>
        <dbReference type="ARBA" id="ARBA00039848"/>
    </source>
</evidence>
<dbReference type="SUPFAM" id="SSF47954">
    <property type="entry name" value="Cyclin-like"/>
    <property type="match status" value="2"/>
</dbReference>
<dbReference type="GO" id="GO:0097550">
    <property type="term" value="C:transcription preinitiation complex"/>
    <property type="evidence" value="ECO:0007669"/>
    <property type="project" value="TreeGrafter"/>
</dbReference>
<reference evidence="19" key="1">
    <citation type="submission" date="2018-12" db="EMBL/GenBank/DDBJ databases">
        <authorList>
            <person name="Yazar S."/>
        </authorList>
    </citation>
    <scope>NUCLEOTIDE SEQUENCE [LARGE SCALE GENOMIC DNA]</scope>
</reference>
<evidence type="ECO:0000256" key="6">
    <source>
        <dbReference type="ARBA" id="ARBA00022833"/>
    </source>
</evidence>
<evidence type="ECO:0000259" key="17">
    <source>
        <dbReference type="PROSITE" id="PS51134"/>
    </source>
</evidence>
<evidence type="ECO:0000256" key="2">
    <source>
        <dbReference type="ARBA" id="ARBA00010857"/>
    </source>
</evidence>
<evidence type="ECO:0000256" key="14">
    <source>
        <dbReference type="ARBA" id="ARBA00047087"/>
    </source>
</evidence>
<evidence type="ECO:0000256" key="13">
    <source>
        <dbReference type="ARBA" id="ARBA00045875"/>
    </source>
</evidence>
<evidence type="ECO:0000256" key="4">
    <source>
        <dbReference type="ARBA" id="ARBA00022737"/>
    </source>
</evidence>
<keyword evidence="4" id="KW-0677">Repeat</keyword>
<comment type="subcellular location">
    <subcellularLocation>
        <location evidence="1">Nucleus</location>
    </subcellularLocation>
</comment>
<dbReference type="Proteomes" id="UP000314987">
    <property type="component" value="Unassembled WGS sequence"/>
</dbReference>
<dbReference type="InterPro" id="IPR036915">
    <property type="entry name" value="Cyclin-like_sf"/>
</dbReference>
<gene>
    <name evidence="18" type="primary">BRF2</name>
</gene>
<keyword evidence="19" id="KW-1185">Reference proteome</keyword>
<dbReference type="GO" id="GO:0001006">
    <property type="term" value="F:RNA polymerase III type 3 promoter sequence-specific DNA binding"/>
    <property type="evidence" value="ECO:0007669"/>
    <property type="project" value="Ensembl"/>
</dbReference>
<evidence type="ECO:0000313" key="19">
    <source>
        <dbReference type="Proteomes" id="UP000314987"/>
    </source>
</evidence>
<dbReference type="FunFam" id="1.10.472.10:FF:000223">
    <property type="entry name" value="BRF2, RNA polymerase III transcription initiation factor subunit"/>
    <property type="match status" value="1"/>
</dbReference>
<protein>
    <recommendedName>
        <fullName evidence="11">Transcription factor IIIB 50 kDa subunit</fullName>
    </recommendedName>
    <alternativeName>
        <fullName evidence="12">B-related factor 2</fullName>
    </alternativeName>
</protein>
<feature type="domain" description="TFIIB-type" evidence="17">
    <location>
        <begin position="5"/>
        <end position="38"/>
    </location>
</feature>
<dbReference type="GO" id="GO:0000126">
    <property type="term" value="C:transcription factor TFIIIB complex"/>
    <property type="evidence" value="ECO:0007669"/>
    <property type="project" value="Ensembl"/>
</dbReference>
<dbReference type="InterPro" id="IPR013137">
    <property type="entry name" value="Znf_TFIIB"/>
</dbReference>
<dbReference type="GO" id="GO:0034599">
    <property type="term" value="P:cellular response to oxidative stress"/>
    <property type="evidence" value="ECO:0007669"/>
    <property type="project" value="Ensembl"/>
</dbReference>
<keyword evidence="8" id="KW-0010">Activator</keyword>
<dbReference type="PANTHER" id="PTHR11618">
    <property type="entry name" value="TRANSCRIPTION INITIATION FACTOR IIB-RELATED"/>
    <property type="match status" value="1"/>
</dbReference>
<dbReference type="Ensembl" id="ENSVURT00010015444.1">
    <property type="protein sequence ID" value="ENSVURP00010013563.1"/>
    <property type="gene ID" value="ENSVURG00010010438.1"/>
</dbReference>
<evidence type="ECO:0000256" key="12">
    <source>
        <dbReference type="ARBA" id="ARBA00042630"/>
    </source>
</evidence>
<comment type="function">
    <text evidence="13">General activator of RNA polymerase III transcription. Factor exclusively required for RNA polymerase III transcription of genes with promoter elements upstream of the initiation sites. Contributes to the regulation of gene expression; functions as activator in the absence of oxidative stress. Down-regulates expression of target genes in response to oxidative stress. Overexpression protects cells against apoptosis in response to oxidative stress.</text>
</comment>
<dbReference type="OrthoDB" id="2121711at2759"/>
<comment type="similarity">
    <text evidence="2">Belongs to the TFIIB family.</text>
</comment>
<dbReference type="CTD" id="55290"/>
<dbReference type="Gene3D" id="2.20.25.10">
    <property type="match status" value="1"/>
</dbReference>
<reference evidence="18" key="3">
    <citation type="submission" date="2025-09" db="UniProtKB">
        <authorList>
            <consortium name="Ensembl"/>
        </authorList>
    </citation>
    <scope>IDENTIFICATION</scope>
</reference>
<dbReference type="FunFam" id="1.10.472.10:FF:000046">
    <property type="entry name" value="Transcription factor IIIB 50 kDa subunit"/>
    <property type="match status" value="1"/>
</dbReference>
<feature type="compositionally biased region" description="Pro residues" evidence="16">
    <location>
        <begin position="349"/>
        <end position="360"/>
    </location>
</feature>